<feature type="domain" description="Peptidase S1" evidence="3">
    <location>
        <begin position="1"/>
        <end position="142"/>
    </location>
</feature>
<dbReference type="InterPro" id="IPR009003">
    <property type="entry name" value="Peptidase_S1_PA"/>
</dbReference>
<keyword evidence="4" id="KW-1185">Reference proteome</keyword>
<evidence type="ECO:0000256" key="2">
    <source>
        <dbReference type="ARBA" id="ARBA00024195"/>
    </source>
</evidence>
<evidence type="ECO:0000259" key="3">
    <source>
        <dbReference type="PROSITE" id="PS50240"/>
    </source>
</evidence>
<evidence type="ECO:0000313" key="4">
    <source>
        <dbReference type="Proteomes" id="UP000694888"/>
    </source>
</evidence>
<dbReference type="Proteomes" id="UP000694888">
    <property type="component" value="Unplaced"/>
</dbReference>
<name>A0ABM0ZUN1_APLCA</name>
<protein>
    <submittedName>
        <fullName evidence="5">Trypsin iota</fullName>
    </submittedName>
</protein>
<dbReference type="Pfam" id="PF00089">
    <property type="entry name" value="Trypsin"/>
    <property type="match status" value="1"/>
</dbReference>
<dbReference type="SUPFAM" id="SSF50494">
    <property type="entry name" value="Trypsin-like serine proteases"/>
    <property type="match status" value="1"/>
</dbReference>
<evidence type="ECO:0000256" key="1">
    <source>
        <dbReference type="ARBA" id="ARBA00023157"/>
    </source>
</evidence>
<dbReference type="PANTHER" id="PTHR24256">
    <property type="entry name" value="TRYPTASE-RELATED"/>
    <property type="match status" value="1"/>
</dbReference>
<gene>
    <name evidence="5" type="primary">LOC101850540</name>
</gene>
<dbReference type="InterPro" id="IPR001254">
    <property type="entry name" value="Trypsin_dom"/>
</dbReference>
<dbReference type="InterPro" id="IPR051487">
    <property type="entry name" value="Ser/Thr_Proteases_Immune/Dev"/>
</dbReference>
<dbReference type="GeneID" id="101850540"/>
<proteinExistence type="inferred from homology"/>
<reference evidence="5" key="1">
    <citation type="submission" date="2025-08" db="UniProtKB">
        <authorList>
            <consortium name="RefSeq"/>
        </authorList>
    </citation>
    <scope>IDENTIFICATION</scope>
</reference>
<accession>A0ABM0ZUN1</accession>
<dbReference type="RefSeq" id="XP_012934811.2">
    <property type="nucleotide sequence ID" value="XM_013079357.2"/>
</dbReference>
<dbReference type="InterPro" id="IPR043504">
    <property type="entry name" value="Peptidase_S1_PA_chymotrypsin"/>
</dbReference>
<evidence type="ECO:0000313" key="5">
    <source>
        <dbReference type="RefSeq" id="XP_012934811.2"/>
    </source>
</evidence>
<dbReference type="PROSITE" id="PS50240">
    <property type="entry name" value="TRYPSIN_DOM"/>
    <property type="match status" value="1"/>
</dbReference>
<organism evidence="4 5">
    <name type="scientific">Aplysia californica</name>
    <name type="common">California sea hare</name>
    <dbReference type="NCBI Taxonomy" id="6500"/>
    <lineage>
        <taxon>Eukaryota</taxon>
        <taxon>Metazoa</taxon>
        <taxon>Spiralia</taxon>
        <taxon>Lophotrochozoa</taxon>
        <taxon>Mollusca</taxon>
        <taxon>Gastropoda</taxon>
        <taxon>Heterobranchia</taxon>
        <taxon>Euthyneura</taxon>
        <taxon>Tectipleura</taxon>
        <taxon>Aplysiida</taxon>
        <taxon>Aplysioidea</taxon>
        <taxon>Aplysiidae</taxon>
        <taxon>Aplysia</taxon>
    </lineage>
</organism>
<comment type="similarity">
    <text evidence="2">Belongs to the peptidase S1 family. CLIP subfamily.</text>
</comment>
<sequence>MGVDDTTDIFNSNLQIIQVQDKDVHEDFEDIYDHNIAMLTLVSDVTLRASAQVVKLANLFEGGPGSTCTVTGNGIDEGGSKTTKLQVATLSTVGLLSCIITWYRRSEEFKVNKREVCAVSETATPCTGDNGGPLVCKRPLGA</sequence>
<keyword evidence="1" id="KW-1015">Disulfide bond</keyword>
<dbReference type="Gene3D" id="2.40.10.10">
    <property type="entry name" value="Trypsin-like serine proteases"/>
    <property type="match status" value="1"/>
</dbReference>